<dbReference type="EMBL" id="JAEPBG010000016">
    <property type="protein sequence ID" value="MBK4738006.1"/>
    <property type="molecule type" value="Genomic_DNA"/>
</dbReference>
<dbReference type="PANTHER" id="PTHR39431">
    <property type="entry name" value="FRPA/C-RELATED PROTEIN"/>
    <property type="match status" value="1"/>
</dbReference>
<organism evidence="3 4">
    <name type="scientific">Noviherbaspirillum pedocola</name>
    <dbReference type="NCBI Taxonomy" id="2801341"/>
    <lineage>
        <taxon>Bacteria</taxon>
        <taxon>Pseudomonadati</taxon>
        <taxon>Pseudomonadota</taxon>
        <taxon>Betaproteobacteria</taxon>
        <taxon>Burkholderiales</taxon>
        <taxon>Oxalobacteraceae</taxon>
        <taxon>Noviherbaspirillum</taxon>
    </lineage>
</organism>
<dbReference type="AlphaFoldDB" id="A0A934SZR2"/>
<proteinExistence type="predicted"/>
<accession>A0A934SZR2</accession>
<dbReference type="InterPro" id="IPR018511">
    <property type="entry name" value="Hemolysin-typ_Ca-bd_CS"/>
</dbReference>
<dbReference type="Gene3D" id="2.150.10.10">
    <property type="entry name" value="Serralysin-like metalloprotease, C-terminal"/>
    <property type="match status" value="1"/>
</dbReference>
<dbReference type="GO" id="GO:0005509">
    <property type="term" value="F:calcium ion binding"/>
    <property type="evidence" value="ECO:0007669"/>
    <property type="project" value="InterPro"/>
</dbReference>
<dbReference type="InterPro" id="IPR011049">
    <property type="entry name" value="Serralysin-like_metalloprot_C"/>
</dbReference>
<feature type="domain" description="Haemolysin-type calcium binding-related" evidence="2">
    <location>
        <begin position="709"/>
        <end position="747"/>
    </location>
</feature>
<dbReference type="InterPro" id="IPR010566">
    <property type="entry name" value="Haemolys_ca-bd"/>
</dbReference>
<evidence type="ECO:0000259" key="2">
    <source>
        <dbReference type="Pfam" id="PF06594"/>
    </source>
</evidence>
<dbReference type="PROSITE" id="PS00330">
    <property type="entry name" value="HEMOLYSIN_CALCIUM"/>
    <property type="match status" value="2"/>
</dbReference>
<evidence type="ECO:0000313" key="4">
    <source>
        <dbReference type="Proteomes" id="UP000622890"/>
    </source>
</evidence>
<protein>
    <recommendedName>
        <fullName evidence="2">Haemolysin-type calcium binding-related domain-containing protein</fullName>
    </recommendedName>
</protein>
<dbReference type="SUPFAM" id="SSF51120">
    <property type="entry name" value="beta-Roll"/>
    <property type="match status" value="1"/>
</dbReference>
<dbReference type="PRINTS" id="PR00313">
    <property type="entry name" value="CABNDNGRPT"/>
</dbReference>
<dbReference type="Pfam" id="PF06594">
    <property type="entry name" value="HCBP_related"/>
    <property type="match status" value="1"/>
</dbReference>
<dbReference type="Proteomes" id="UP000622890">
    <property type="component" value="Unassembled WGS sequence"/>
</dbReference>
<comment type="caution">
    <text evidence="3">The sequence shown here is derived from an EMBL/GenBank/DDBJ whole genome shotgun (WGS) entry which is preliminary data.</text>
</comment>
<keyword evidence="1" id="KW-0106">Calcium</keyword>
<evidence type="ECO:0000256" key="1">
    <source>
        <dbReference type="ARBA" id="ARBA00022837"/>
    </source>
</evidence>
<name>A0A934SZR2_9BURK</name>
<feature type="non-terminal residue" evidence="3">
    <location>
        <position position="747"/>
    </location>
</feature>
<dbReference type="RefSeq" id="WP_267913200.1">
    <property type="nucleotide sequence ID" value="NZ_JAEPBG010000016.1"/>
</dbReference>
<gene>
    <name evidence="3" type="ORF">JJB74_25570</name>
</gene>
<evidence type="ECO:0000313" key="3">
    <source>
        <dbReference type="EMBL" id="MBK4738006.1"/>
    </source>
</evidence>
<dbReference type="PANTHER" id="PTHR39431:SF1">
    <property type="entry name" value="FRPA_C-RELATED PROTEIN"/>
    <property type="match status" value="1"/>
</dbReference>
<dbReference type="Pfam" id="PF00353">
    <property type="entry name" value="HemolysinCabind"/>
    <property type="match status" value="1"/>
</dbReference>
<dbReference type="InterPro" id="IPR001343">
    <property type="entry name" value="Hemolysn_Ca-bd"/>
</dbReference>
<keyword evidence="4" id="KW-1185">Reference proteome</keyword>
<sequence length="747" mass="80056">MSAYSMEIRSFIGAATGEPHDLIPHAFIVVYGPENRKDFYGFAPLESGKLESNGFLYDDADHRWTNTSGKIELTEAQYNNLMSYIEKTSSFPPPYDLPFGSQCATWAVGAYLAAVGENYSGLMEPSGILKDISETFLINPYTLSLNFLLQDITQKIQSGIKDITTTGKIPASFEKLITDLQSRFQTALTTISPLILDLDHDGIETISRTQGIHFDHDGNRFAETTGWVAPDDGLLVWDRNGNGAIDDGSELFGNYAQITNGSHAANGFIALAALDDNHDGKIDAADATFSQLRVWKDADSNAVLGNGELLSLDAAGVQSLGVAYTAQSVTDAQGNQLLQAGSYVDANGTSHAMVDVWFAADTARTVDLTSTPVDATIAALPDLPGFGNVPSLHQAMARDGSGRLQALVTQFAQEGDNAARHALMQQILFAWTGSSQYGADSRGTYIDDGRKLYTLEAFLGQQFMQSAGTNAGTNMPGPYATAVLTGAYQQLEQNYYGRLMTQTHLAGLYDSMKLVWDGASASFRLDVADTVAALRSAYLADFVTGAQQIDDFGTALRSDGTLGVNVQNAMRQQVGHDSSEFGQLIISAGMPRRLGSENADSINAPDSNSYALFGFAGNDSLSGNSGSDVMFGGEGNDNLYGNGGDDVLDGGAGNDSISGGDGADTIRFGKGYGCDTLTDTSYYATNVNDTVVFTDIASTDVQYRQKDYDLIVMVNGSTDQLTVRNFFNPSSFSTVKQFQFSDNVTMD</sequence>
<reference evidence="3" key="1">
    <citation type="submission" date="2021-01" db="EMBL/GenBank/DDBJ databases">
        <title>Genome sequence of strain Noviherbaspirillum sp. DKR-6.</title>
        <authorList>
            <person name="Chaudhary D.K."/>
        </authorList>
    </citation>
    <scope>NUCLEOTIDE SEQUENCE</scope>
    <source>
        <strain evidence="3">DKR-6</strain>
    </source>
</reference>